<feature type="domain" description="RNase H type-2" evidence="14">
    <location>
        <begin position="13"/>
        <end position="214"/>
    </location>
</feature>
<dbReference type="EC" id="3.1.26.4" evidence="13"/>
<evidence type="ECO:0000256" key="8">
    <source>
        <dbReference type="ARBA" id="ARBA00022723"/>
    </source>
</evidence>
<keyword evidence="10 12" id="KW-0378">Hydrolase</keyword>
<dbReference type="InterPro" id="IPR012337">
    <property type="entry name" value="RNaseH-like_sf"/>
</dbReference>
<keyword evidence="9 12" id="KW-0255">Endonuclease</keyword>
<feature type="binding site" evidence="12">
    <location>
        <position position="123"/>
    </location>
    <ligand>
        <name>a divalent metal cation</name>
        <dbReference type="ChEBI" id="CHEBI:60240"/>
    </ligand>
</feature>
<accession>A0A1G2G7Z0</accession>
<evidence type="ECO:0000313" key="16">
    <source>
        <dbReference type="Proteomes" id="UP000176576"/>
    </source>
</evidence>
<keyword evidence="11" id="KW-0464">Manganese</keyword>
<dbReference type="GO" id="GO:0006298">
    <property type="term" value="P:mismatch repair"/>
    <property type="evidence" value="ECO:0007669"/>
    <property type="project" value="TreeGrafter"/>
</dbReference>
<comment type="catalytic activity">
    <reaction evidence="1 12 13">
        <text>Endonucleolytic cleavage to 5'-phosphomonoester.</text>
        <dbReference type="EC" id="3.1.26.4"/>
    </reaction>
</comment>
<evidence type="ECO:0000256" key="12">
    <source>
        <dbReference type="PROSITE-ProRule" id="PRU01319"/>
    </source>
</evidence>
<dbReference type="InterPro" id="IPR024567">
    <property type="entry name" value="RNase_HII/HIII_dom"/>
</dbReference>
<evidence type="ECO:0000313" key="15">
    <source>
        <dbReference type="EMBL" id="OGZ45998.1"/>
    </source>
</evidence>
<reference evidence="15 16" key="1">
    <citation type="journal article" date="2016" name="Nat. Commun.">
        <title>Thousands of microbial genomes shed light on interconnected biogeochemical processes in an aquifer system.</title>
        <authorList>
            <person name="Anantharaman K."/>
            <person name="Brown C.T."/>
            <person name="Hug L.A."/>
            <person name="Sharon I."/>
            <person name="Castelle C.J."/>
            <person name="Probst A.J."/>
            <person name="Thomas B.C."/>
            <person name="Singh A."/>
            <person name="Wilkins M.J."/>
            <person name="Karaoz U."/>
            <person name="Brodie E.L."/>
            <person name="Williams K.H."/>
            <person name="Hubbard S.S."/>
            <person name="Banfield J.F."/>
        </authorList>
    </citation>
    <scope>NUCLEOTIDE SEQUENCE [LARGE SCALE GENOMIC DNA]</scope>
</reference>
<evidence type="ECO:0000256" key="4">
    <source>
        <dbReference type="ARBA" id="ARBA00004496"/>
    </source>
</evidence>
<name>A0A1G2G7Z0_9BACT</name>
<sequence length="214" mass="24144">MKIVKHKQKHVEKWIIGIDEVGRGPLAGPVTVAAVAVPCVSDSDFPISSLKGIQDSKKCTRLGRKRWNAKIRQEFPFVIASVSEKIIDRDGIMQAIRSAVFGCLTKLTMKHNIPPAHCLVLLDGGLRAPDEYKNQKSIIKGDEIIPIISAASIIAKIHRDRYMVRLHKKYPLYGFDQHKGYGTKVHREAILKNGLSEVHRKTFCKNLHYIDKMV</sequence>
<evidence type="ECO:0000256" key="1">
    <source>
        <dbReference type="ARBA" id="ARBA00000077"/>
    </source>
</evidence>
<dbReference type="GO" id="GO:0043137">
    <property type="term" value="P:DNA replication, removal of RNA primer"/>
    <property type="evidence" value="ECO:0007669"/>
    <property type="project" value="TreeGrafter"/>
</dbReference>
<gene>
    <name evidence="15" type="ORF">A3J54_02090</name>
</gene>
<comment type="caution">
    <text evidence="15">The sequence shown here is derived from an EMBL/GenBank/DDBJ whole genome shotgun (WGS) entry which is preliminary data.</text>
</comment>
<evidence type="ECO:0000256" key="5">
    <source>
        <dbReference type="ARBA" id="ARBA00007383"/>
    </source>
</evidence>
<dbReference type="NCBIfam" id="NF000595">
    <property type="entry name" value="PRK00015.1-3"/>
    <property type="match status" value="1"/>
</dbReference>
<dbReference type="Gene3D" id="3.30.420.10">
    <property type="entry name" value="Ribonuclease H-like superfamily/Ribonuclease H"/>
    <property type="match status" value="1"/>
</dbReference>
<dbReference type="Proteomes" id="UP000176576">
    <property type="component" value="Unassembled WGS sequence"/>
</dbReference>
<evidence type="ECO:0000256" key="13">
    <source>
        <dbReference type="RuleBase" id="RU003515"/>
    </source>
</evidence>
<keyword evidence="6" id="KW-0963">Cytoplasm</keyword>
<organism evidence="15 16">
    <name type="scientific">Candidatus Ryanbacteria bacterium RIFCSPHIGHO2_02_FULL_45_13b</name>
    <dbReference type="NCBI Taxonomy" id="1802117"/>
    <lineage>
        <taxon>Bacteria</taxon>
        <taxon>Candidatus Ryaniibacteriota</taxon>
    </lineage>
</organism>
<protein>
    <recommendedName>
        <fullName evidence="13">Ribonuclease</fullName>
        <ecNumber evidence="13">3.1.26.4</ecNumber>
    </recommendedName>
</protein>
<dbReference type="GO" id="GO:0003723">
    <property type="term" value="F:RNA binding"/>
    <property type="evidence" value="ECO:0007669"/>
    <property type="project" value="UniProtKB-UniRule"/>
</dbReference>
<dbReference type="PANTHER" id="PTHR10954">
    <property type="entry name" value="RIBONUCLEASE H2 SUBUNIT A"/>
    <property type="match status" value="1"/>
</dbReference>
<evidence type="ECO:0000256" key="3">
    <source>
        <dbReference type="ARBA" id="ARBA00004065"/>
    </source>
</evidence>
<comment type="cofactor">
    <cofactor evidence="2">
        <name>Mg(2+)</name>
        <dbReference type="ChEBI" id="CHEBI:18420"/>
    </cofactor>
</comment>
<dbReference type="InterPro" id="IPR001352">
    <property type="entry name" value="RNase_HII/HIII"/>
</dbReference>
<proteinExistence type="inferred from homology"/>
<evidence type="ECO:0000259" key="14">
    <source>
        <dbReference type="PROSITE" id="PS51975"/>
    </source>
</evidence>
<dbReference type="CDD" id="cd07182">
    <property type="entry name" value="RNase_HII_bacteria_HII_like"/>
    <property type="match status" value="1"/>
</dbReference>
<comment type="similarity">
    <text evidence="5 13">Belongs to the RNase HII family.</text>
</comment>
<dbReference type="PANTHER" id="PTHR10954:SF18">
    <property type="entry name" value="RIBONUCLEASE HII"/>
    <property type="match status" value="1"/>
</dbReference>
<comment type="cofactor">
    <cofactor evidence="12">
        <name>Mn(2+)</name>
        <dbReference type="ChEBI" id="CHEBI:29035"/>
    </cofactor>
    <cofactor evidence="12">
        <name>Mg(2+)</name>
        <dbReference type="ChEBI" id="CHEBI:18420"/>
    </cofactor>
    <text evidence="12">Manganese or magnesium. Binds 1 divalent metal ion per monomer in the absence of substrate. May bind a second metal ion after substrate binding.</text>
</comment>
<evidence type="ECO:0000256" key="2">
    <source>
        <dbReference type="ARBA" id="ARBA00001946"/>
    </source>
</evidence>
<comment type="subcellular location">
    <subcellularLocation>
        <location evidence="4">Cytoplasm</location>
    </subcellularLocation>
</comment>
<feature type="binding site" evidence="12">
    <location>
        <position position="20"/>
    </location>
    <ligand>
        <name>a divalent metal cation</name>
        <dbReference type="ChEBI" id="CHEBI:60240"/>
    </ligand>
</feature>
<feature type="binding site" evidence="12">
    <location>
        <position position="19"/>
    </location>
    <ligand>
        <name>a divalent metal cation</name>
        <dbReference type="ChEBI" id="CHEBI:60240"/>
    </ligand>
</feature>
<dbReference type="InterPro" id="IPR036397">
    <property type="entry name" value="RNaseH_sf"/>
</dbReference>
<dbReference type="EMBL" id="MHNN01000017">
    <property type="protein sequence ID" value="OGZ45998.1"/>
    <property type="molecule type" value="Genomic_DNA"/>
</dbReference>
<evidence type="ECO:0000256" key="10">
    <source>
        <dbReference type="ARBA" id="ARBA00022801"/>
    </source>
</evidence>
<dbReference type="SUPFAM" id="SSF53098">
    <property type="entry name" value="Ribonuclease H-like"/>
    <property type="match status" value="1"/>
</dbReference>
<dbReference type="GO" id="GO:0046872">
    <property type="term" value="F:metal ion binding"/>
    <property type="evidence" value="ECO:0007669"/>
    <property type="project" value="UniProtKB-KW"/>
</dbReference>
<dbReference type="STRING" id="1802117.A3J54_02090"/>
<evidence type="ECO:0000256" key="11">
    <source>
        <dbReference type="ARBA" id="ARBA00023211"/>
    </source>
</evidence>
<evidence type="ECO:0000256" key="7">
    <source>
        <dbReference type="ARBA" id="ARBA00022722"/>
    </source>
</evidence>
<dbReference type="GO" id="GO:0005737">
    <property type="term" value="C:cytoplasm"/>
    <property type="evidence" value="ECO:0007669"/>
    <property type="project" value="UniProtKB-SubCell"/>
</dbReference>
<dbReference type="AlphaFoldDB" id="A0A1G2G7Z0"/>
<keyword evidence="7 12" id="KW-0540">Nuclease</keyword>
<dbReference type="PROSITE" id="PS51975">
    <property type="entry name" value="RNASE_H_2"/>
    <property type="match status" value="1"/>
</dbReference>
<dbReference type="InterPro" id="IPR022898">
    <property type="entry name" value="RNase_HII"/>
</dbReference>
<keyword evidence="8 12" id="KW-0479">Metal-binding</keyword>
<dbReference type="GO" id="GO:0004523">
    <property type="term" value="F:RNA-DNA hybrid ribonuclease activity"/>
    <property type="evidence" value="ECO:0007669"/>
    <property type="project" value="UniProtKB-UniRule"/>
</dbReference>
<dbReference type="Pfam" id="PF01351">
    <property type="entry name" value="RNase_HII"/>
    <property type="match status" value="1"/>
</dbReference>
<comment type="function">
    <text evidence="3 13">Endonuclease that specifically degrades the RNA of RNA-DNA hybrids.</text>
</comment>
<dbReference type="GO" id="GO:0032299">
    <property type="term" value="C:ribonuclease H2 complex"/>
    <property type="evidence" value="ECO:0007669"/>
    <property type="project" value="TreeGrafter"/>
</dbReference>
<evidence type="ECO:0000256" key="6">
    <source>
        <dbReference type="ARBA" id="ARBA00022490"/>
    </source>
</evidence>
<evidence type="ECO:0000256" key="9">
    <source>
        <dbReference type="ARBA" id="ARBA00022759"/>
    </source>
</evidence>